<evidence type="ECO:0000256" key="1">
    <source>
        <dbReference type="SAM" id="MobiDB-lite"/>
    </source>
</evidence>
<dbReference type="InterPro" id="IPR000008">
    <property type="entry name" value="C2_dom"/>
</dbReference>
<dbReference type="STRING" id="35608.A0A2U1PGG8"/>
<dbReference type="PROSITE" id="PS50004">
    <property type="entry name" value="C2"/>
    <property type="match status" value="1"/>
</dbReference>
<feature type="domain" description="C2" evidence="2">
    <location>
        <begin position="361"/>
        <end position="484"/>
    </location>
</feature>
<dbReference type="SMART" id="SM00239">
    <property type="entry name" value="C2"/>
    <property type="match status" value="1"/>
</dbReference>
<dbReference type="PANTHER" id="PTHR31208:SF3">
    <property type="entry name" value="OS01G0953500 PROTEIN"/>
    <property type="match status" value="1"/>
</dbReference>
<keyword evidence="4" id="KW-1185">Reference proteome</keyword>
<comment type="caution">
    <text evidence="3">The sequence shown here is derived from an EMBL/GenBank/DDBJ whole genome shotgun (WGS) entry which is preliminary data.</text>
</comment>
<dbReference type="Proteomes" id="UP000245207">
    <property type="component" value="Unassembled WGS sequence"/>
</dbReference>
<dbReference type="PANTHER" id="PTHR31208">
    <property type="entry name" value="EXPRESSED PROTEIN"/>
    <property type="match status" value="1"/>
</dbReference>
<gene>
    <name evidence="3" type="ORF">CTI12_AA155760</name>
</gene>
<dbReference type="SUPFAM" id="SSF49562">
    <property type="entry name" value="C2 domain (Calcium/lipid-binding domain, CaLB)"/>
    <property type="match status" value="1"/>
</dbReference>
<dbReference type="Pfam" id="PF00168">
    <property type="entry name" value="C2"/>
    <property type="match status" value="1"/>
</dbReference>
<dbReference type="CDD" id="cd00030">
    <property type="entry name" value="C2"/>
    <property type="match status" value="1"/>
</dbReference>
<dbReference type="EMBL" id="PKPP01001186">
    <property type="protein sequence ID" value="PWA84858.1"/>
    <property type="molecule type" value="Genomic_DNA"/>
</dbReference>
<reference evidence="3 4" key="1">
    <citation type="journal article" date="2018" name="Mol. Plant">
        <title>The genome of Artemisia annua provides insight into the evolution of Asteraceae family and artemisinin biosynthesis.</title>
        <authorList>
            <person name="Shen Q."/>
            <person name="Zhang L."/>
            <person name="Liao Z."/>
            <person name="Wang S."/>
            <person name="Yan T."/>
            <person name="Shi P."/>
            <person name="Liu M."/>
            <person name="Fu X."/>
            <person name="Pan Q."/>
            <person name="Wang Y."/>
            <person name="Lv Z."/>
            <person name="Lu X."/>
            <person name="Zhang F."/>
            <person name="Jiang W."/>
            <person name="Ma Y."/>
            <person name="Chen M."/>
            <person name="Hao X."/>
            <person name="Li L."/>
            <person name="Tang Y."/>
            <person name="Lv G."/>
            <person name="Zhou Y."/>
            <person name="Sun X."/>
            <person name="Brodelius P.E."/>
            <person name="Rose J.K.C."/>
            <person name="Tang K."/>
        </authorList>
    </citation>
    <scope>NUCLEOTIDE SEQUENCE [LARGE SCALE GENOMIC DNA]</scope>
    <source>
        <strain evidence="4">cv. Huhao1</strain>
        <tissue evidence="3">Leaf</tissue>
    </source>
</reference>
<dbReference type="OrthoDB" id="270970at2759"/>
<feature type="region of interest" description="Disordered" evidence="1">
    <location>
        <begin position="605"/>
        <end position="664"/>
    </location>
</feature>
<feature type="compositionally biased region" description="Polar residues" evidence="1">
    <location>
        <begin position="605"/>
        <end position="619"/>
    </location>
</feature>
<feature type="compositionally biased region" description="Basic and acidic residues" evidence="1">
    <location>
        <begin position="229"/>
        <end position="238"/>
    </location>
</feature>
<evidence type="ECO:0000313" key="4">
    <source>
        <dbReference type="Proteomes" id="UP000245207"/>
    </source>
</evidence>
<organism evidence="3 4">
    <name type="scientific">Artemisia annua</name>
    <name type="common">Sweet wormwood</name>
    <dbReference type="NCBI Taxonomy" id="35608"/>
    <lineage>
        <taxon>Eukaryota</taxon>
        <taxon>Viridiplantae</taxon>
        <taxon>Streptophyta</taxon>
        <taxon>Embryophyta</taxon>
        <taxon>Tracheophyta</taxon>
        <taxon>Spermatophyta</taxon>
        <taxon>Magnoliopsida</taxon>
        <taxon>eudicotyledons</taxon>
        <taxon>Gunneridae</taxon>
        <taxon>Pentapetalae</taxon>
        <taxon>asterids</taxon>
        <taxon>campanulids</taxon>
        <taxon>Asterales</taxon>
        <taxon>Asteraceae</taxon>
        <taxon>Asteroideae</taxon>
        <taxon>Anthemideae</taxon>
        <taxon>Artemisiinae</taxon>
        <taxon>Artemisia</taxon>
    </lineage>
</organism>
<dbReference type="Gene3D" id="2.60.40.150">
    <property type="entry name" value="C2 domain"/>
    <property type="match status" value="1"/>
</dbReference>
<sequence length="734" mass="82810">MDAPIQIDGQQQPINCFQDLSIHVKEEVTYESLYFGMGDVIACKYIDISLSAVNDPVLFDHEKWSKDVRQELKLYVFLYGVGSSFHYLEPTHTRWVPEKEVTMGCVFCILRWATYKKEPTCPQCKHPFEFLNVHRSLDGSGERPIMNMKNGVKIIHDYMFEESVCLLLRASWFHPLHVENHEVVDDHAQEDSYPYGWGNNGFVRAGKQEARPVYQQPQFQDSGAGSSSREPKKKESSAAKDTAAVGRRAKRALKREAADKAAAAKHQQHLFKLVSFPIFSFFKSNFIVLGVNYDLEKSDVPTLSLHQVKQVTSVHEFKHSVIQSDQDLTIVLIKIMTLSESYAGSKSRKVSFFGMDSSYDQTSRFRYNPTTEGSTQFSGILEIYIHHARNIHNICIYENQDVYAKFSLTYNPDETLSTRIINGGGKNPEFNEKLVIKINQYDAVLKCEMWMLSRAKSFMEDQLLGFVLVPISLVSGKGELTQDFSLSSTDLFHSPAGTVKLSLSLDTNSSFNHNVDSVTSSSITSEVVLLDTIEYSRIEFPDINVVRENQQMVSEYFGLSGHGTLTKPAPIGHGSFLCLGASGSDHRVDDYEMVANSGSISPNDSIQNSGFFSSTMTSLSDDRNSADSLEKKNTLVGESTNSTSVESSGSKDNNLRENKEVKEESEMQQQIVDMYMRSMQQFTESLAKMKLPMNLEKVDTEDRGDVFEQPKNNVEIETKKKDGGRVFYGSRAFF</sequence>
<protein>
    <submittedName>
        <fullName evidence="3">C2 calcium-dependent membrane targeting</fullName>
    </submittedName>
</protein>
<feature type="compositionally biased region" description="Basic and acidic residues" evidence="1">
    <location>
        <begin position="620"/>
        <end position="633"/>
    </location>
</feature>
<feature type="compositionally biased region" description="Polar residues" evidence="1">
    <location>
        <begin position="215"/>
        <end position="225"/>
    </location>
</feature>
<proteinExistence type="predicted"/>
<accession>A0A2U1PGG8</accession>
<dbReference type="InterPro" id="IPR035892">
    <property type="entry name" value="C2_domain_sf"/>
</dbReference>
<feature type="region of interest" description="Disordered" evidence="1">
    <location>
        <begin position="214"/>
        <end position="250"/>
    </location>
</feature>
<evidence type="ECO:0000259" key="2">
    <source>
        <dbReference type="PROSITE" id="PS50004"/>
    </source>
</evidence>
<feature type="compositionally biased region" description="Basic and acidic residues" evidence="1">
    <location>
        <begin position="653"/>
        <end position="664"/>
    </location>
</feature>
<evidence type="ECO:0000313" key="3">
    <source>
        <dbReference type="EMBL" id="PWA84858.1"/>
    </source>
</evidence>
<name>A0A2U1PGG8_ARTAN</name>
<dbReference type="AlphaFoldDB" id="A0A2U1PGG8"/>
<feature type="compositionally biased region" description="Low complexity" evidence="1">
    <location>
        <begin position="636"/>
        <end position="650"/>
    </location>
</feature>